<dbReference type="Proteomes" id="UP001501586">
    <property type="component" value="Unassembled WGS sequence"/>
</dbReference>
<name>A0ABP8EIA8_9MICO</name>
<comment type="caution">
    <text evidence="1">The sequence shown here is derived from an EMBL/GenBank/DDBJ whole genome shotgun (WGS) entry which is preliminary data.</text>
</comment>
<evidence type="ECO:0000313" key="2">
    <source>
        <dbReference type="Proteomes" id="UP001501586"/>
    </source>
</evidence>
<organism evidence="1 2">
    <name type="scientific">Brevibacterium daeguense</name>
    <dbReference type="NCBI Taxonomy" id="909936"/>
    <lineage>
        <taxon>Bacteria</taxon>
        <taxon>Bacillati</taxon>
        <taxon>Actinomycetota</taxon>
        <taxon>Actinomycetes</taxon>
        <taxon>Micrococcales</taxon>
        <taxon>Brevibacteriaceae</taxon>
        <taxon>Brevibacterium</taxon>
    </lineage>
</organism>
<gene>
    <name evidence="1" type="ORF">GCM10022261_12170</name>
</gene>
<accession>A0ABP8EIA8</accession>
<protein>
    <submittedName>
        <fullName evidence="1">Uncharacterized protein</fullName>
    </submittedName>
</protein>
<proteinExistence type="predicted"/>
<dbReference type="EMBL" id="BAABAZ010000004">
    <property type="protein sequence ID" value="GAA4283686.1"/>
    <property type="molecule type" value="Genomic_DNA"/>
</dbReference>
<sequence>MIQRPAHRGRGEEPREERASRLEGAAAFQAAFLMEGRDLKSVIDKVREKVPGFTEEQYRAAVGRGFATAIRRRREQRRYREEFAARARAEPLFHAVFMLRHFTDRPLGSPDRLGPFNVYEVLGDLHPPKAIEEAIAAADGLLEAGRRCDLSETDAVQRLSREHPGFIKRDYIEAVEYGWFLSR</sequence>
<reference evidence="2" key="1">
    <citation type="journal article" date="2019" name="Int. J. Syst. Evol. Microbiol.">
        <title>The Global Catalogue of Microorganisms (GCM) 10K type strain sequencing project: providing services to taxonomists for standard genome sequencing and annotation.</title>
        <authorList>
            <consortium name="The Broad Institute Genomics Platform"/>
            <consortium name="The Broad Institute Genome Sequencing Center for Infectious Disease"/>
            <person name="Wu L."/>
            <person name="Ma J."/>
        </authorList>
    </citation>
    <scope>NUCLEOTIDE SEQUENCE [LARGE SCALE GENOMIC DNA]</scope>
    <source>
        <strain evidence="2">JCM 17458</strain>
    </source>
</reference>
<keyword evidence="2" id="KW-1185">Reference proteome</keyword>
<evidence type="ECO:0000313" key="1">
    <source>
        <dbReference type="EMBL" id="GAA4283686.1"/>
    </source>
</evidence>